<dbReference type="SMART" id="SM00448">
    <property type="entry name" value="REC"/>
    <property type="match status" value="1"/>
</dbReference>
<dbReference type="InterPro" id="IPR011006">
    <property type="entry name" value="CheY-like_superfamily"/>
</dbReference>
<evidence type="ECO:0000259" key="9">
    <source>
        <dbReference type="PROSITE" id="PS51755"/>
    </source>
</evidence>
<evidence type="ECO:0000256" key="1">
    <source>
        <dbReference type="ARBA" id="ARBA00022553"/>
    </source>
</evidence>
<dbReference type="FunFam" id="3.40.50.2300:FF:000001">
    <property type="entry name" value="DNA-binding response regulator PhoB"/>
    <property type="match status" value="1"/>
</dbReference>
<dbReference type="SMART" id="SM00862">
    <property type="entry name" value="Trans_reg_C"/>
    <property type="match status" value="1"/>
</dbReference>
<name>A0A1E5G4U4_9FIRM</name>
<dbReference type="GO" id="GO:0006355">
    <property type="term" value="P:regulation of DNA-templated transcription"/>
    <property type="evidence" value="ECO:0007669"/>
    <property type="project" value="InterPro"/>
</dbReference>
<dbReference type="GO" id="GO:0032993">
    <property type="term" value="C:protein-DNA complex"/>
    <property type="evidence" value="ECO:0007669"/>
    <property type="project" value="TreeGrafter"/>
</dbReference>
<comment type="caution">
    <text evidence="10">The sequence shown here is derived from an EMBL/GenBank/DDBJ whole genome shotgun (WGS) entry which is preliminary data.</text>
</comment>
<evidence type="ECO:0000256" key="3">
    <source>
        <dbReference type="ARBA" id="ARBA00023015"/>
    </source>
</evidence>
<gene>
    <name evidence="10" type="ORF">BHF68_00385</name>
</gene>
<dbReference type="SUPFAM" id="SSF52172">
    <property type="entry name" value="CheY-like"/>
    <property type="match status" value="1"/>
</dbReference>
<evidence type="ECO:0000256" key="4">
    <source>
        <dbReference type="ARBA" id="ARBA00023125"/>
    </source>
</evidence>
<dbReference type="Pfam" id="PF00072">
    <property type="entry name" value="Response_reg"/>
    <property type="match status" value="1"/>
</dbReference>
<evidence type="ECO:0000313" key="11">
    <source>
        <dbReference type="Proteomes" id="UP000094296"/>
    </source>
</evidence>
<keyword evidence="11" id="KW-1185">Reference proteome</keyword>
<evidence type="ECO:0000256" key="5">
    <source>
        <dbReference type="ARBA" id="ARBA00023163"/>
    </source>
</evidence>
<dbReference type="InterPro" id="IPR036388">
    <property type="entry name" value="WH-like_DNA-bd_sf"/>
</dbReference>
<keyword evidence="2" id="KW-0902">Two-component regulatory system</keyword>
<evidence type="ECO:0000313" key="10">
    <source>
        <dbReference type="EMBL" id="OEF98183.1"/>
    </source>
</evidence>
<dbReference type="CDD" id="cd00383">
    <property type="entry name" value="trans_reg_C"/>
    <property type="match status" value="1"/>
</dbReference>
<dbReference type="STRING" id="766136.BHF68_00385"/>
<feature type="DNA-binding region" description="OmpR/PhoB-type" evidence="7">
    <location>
        <begin position="131"/>
        <end position="230"/>
    </location>
</feature>
<dbReference type="GO" id="GO:0005829">
    <property type="term" value="C:cytosol"/>
    <property type="evidence" value="ECO:0007669"/>
    <property type="project" value="TreeGrafter"/>
</dbReference>
<dbReference type="EMBL" id="MIJE01000001">
    <property type="protein sequence ID" value="OEF98183.1"/>
    <property type="molecule type" value="Genomic_DNA"/>
</dbReference>
<keyword evidence="4 7" id="KW-0238">DNA-binding</keyword>
<feature type="domain" description="Response regulatory" evidence="8">
    <location>
        <begin position="6"/>
        <end position="119"/>
    </location>
</feature>
<dbReference type="GO" id="GO:0000156">
    <property type="term" value="F:phosphorelay response regulator activity"/>
    <property type="evidence" value="ECO:0007669"/>
    <property type="project" value="TreeGrafter"/>
</dbReference>
<reference evidence="10 11" key="1">
    <citation type="submission" date="2016-09" db="EMBL/GenBank/DDBJ databases">
        <title>Draft genome sequence for the type strain of Desulfuribacillus alkaliarsenatis AHT28, an obligately anaerobic, sulfidogenic bacterium isolated from Russian soda lake sediments.</title>
        <authorList>
            <person name="Abin C.A."/>
            <person name="Hollibaugh J.T."/>
        </authorList>
    </citation>
    <scope>NUCLEOTIDE SEQUENCE [LARGE SCALE GENOMIC DNA]</scope>
    <source>
        <strain evidence="10 11">AHT28</strain>
    </source>
</reference>
<dbReference type="PROSITE" id="PS50110">
    <property type="entry name" value="RESPONSE_REGULATORY"/>
    <property type="match status" value="1"/>
</dbReference>
<feature type="domain" description="OmpR/PhoB-type" evidence="9">
    <location>
        <begin position="131"/>
        <end position="230"/>
    </location>
</feature>
<dbReference type="RefSeq" id="WP_069641675.1">
    <property type="nucleotide sequence ID" value="NZ_MIJE01000001.1"/>
</dbReference>
<organism evidence="10 11">
    <name type="scientific">Desulfuribacillus alkaliarsenatis</name>
    <dbReference type="NCBI Taxonomy" id="766136"/>
    <lineage>
        <taxon>Bacteria</taxon>
        <taxon>Bacillati</taxon>
        <taxon>Bacillota</taxon>
        <taxon>Desulfuribacillia</taxon>
        <taxon>Desulfuribacillales</taxon>
        <taxon>Desulfuribacillaceae</taxon>
        <taxon>Desulfuribacillus</taxon>
    </lineage>
</organism>
<dbReference type="CDD" id="cd17574">
    <property type="entry name" value="REC_OmpR"/>
    <property type="match status" value="1"/>
</dbReference>
<keyword evidence="3" id="KW-0805">Transcription regulation</keyword>
<dbReference type="Gene3D" id="1.10.10.10">
    <property type="entry name" value="Winged helix-like DNA-binding domain superfamily/Winged helix DNA-binding domain"/>
    <property type="match status" value="1"/>
</dbReference>
<keyword evidence="5" id="KW-0804">Transcription</keyword>
<dbReference type="PROSITE" id="PS51755">
    <property type="entry name" value="OMPR_PHOB"/>
    <property type="match status" value="1"/>
</dbReference>
<dbReference type="InterPro" id="IPR039420">
    <property type="entry name" value="WalR-like"/>
</dbReference>
<evidence type="ECO:0000256" key="2">
    <source>
        <dbReference type="ARBA" id="ARBA00023012"/>
    </source>
</evidence>
<proteinExistence type="predicted"/>
<evidence type="ECO:0000259" key="8">
    <source>
        <dbReference type="PROSITE" id="PS50110"/>
    </source>
</evidence>
<dbReference type="InterPro" id="IPR001867">
    <property type="entry name" value="OmpR/PhoB-type_DNA-bd"/>
</dbReference>
<dbReference type="Pfam" id="PF00486">
    <property type="entry name" value="Trans_reg_C"/>
    <property type="match status" value="1"/>
</dbReference>
<evidence type="ECO:0000256" key="6">
    <source>
        <dbReference type="PROSITE-ProRule" id="PRU00169"/>
    </source>
</evidence>
<dbReference type="InterPro" id="IPR001789">
    <property type="entry name" value="Sig_transdc_resp-reg_receiver"/>
</dbReference>
<sequence>MSELVKVLVVDDEAPMRKLIEIYLKKNGYSVMTMDSGLDAIQELKKNHYDIVILDVMMPEMNGFEACKLIRDFSKVPIIMLTARDQTLDKVKGLTIGADDYVTKPFEEIELLARIEAILRRSNAEAKDDDADVLTYKDVRLDLGSHQVFYNDAEIELTPKEFQLLQTFLTNVGKVLSREKLLEIVWGYDFYGDLRTVDSHVKNLREKLRSNGIQVDELIKTVWGVGYKLV</sequence>
<evidence type="ECO:0000256" key="7">
    <source>
        <dbReference type="PROSITE-ProRule" id="PRU01091"/>
    </source>
</evidence>
<accession>A0A1E5G4U4</accession>
<dbReference type="Proteomes" id="UP000094296">
    <property type="component" value="Unassembled WGS sequence"/>
</dbReference>
<dbReference type="GO" id="GO:0000976">
    <property type="term" value="F:transcription cis-regulatory region binding"/>
    <property type="evidence" value="ECO:0007669"/>
    <property type="project" value="TreeGrafter"/>
</dbReference>
<dbReference type="PANTHER" id="PTHR48111">
    <property type="entry name" value="REGULATOR OF RPOS"/>
    <property type="match status" value="1"/>
</dbReference>
<dbReference type="FunFam" id="1.10.10.10:FF:000018">
    <property type="entry name" value="DNA-binding response regulator ResD"/>
    <property type="match status" value="1"/>
</dbReference>
<dbReference type="Gene3D" id="3.40.50.2300">
    <property type="match status" value="1"/>
</dbReference>
<dbReference type="Gene3D" id="6.10.250.690">
    <property type="match status" value="1"/>
</dbReference>
<dbReference type="PANTHER" id="PTHR48111:SF73">
    <property type="entry name" value="ALKALINE PHOSPHATASE SYNTHESIS TRANSCRIPTIONAL REGULATORY PROTEIN PHOP"/>
    <property type="match status" value="1"/>
</dbReference>
<feature type="modified residue" description="4-aspartylphosphate" evidence="6">
    <location>
        <position position="55"/>
    </location>
</feature>
<dbReference type="OrthoDB" id="9790442at2"/>
<dbReference type="AlphaFoldDB" id="A0A1E5G4U4"/>
<keyword evidence="1 6" id="KW-0597">Phosphoprotein</keyword>
<protein>
    <submittedName>
        <fullName evidence="10">DNA-binding response regulator</fullName>
    </submittedName>
</protein>